<comment type="caution">
    <text evidence="11">The sequence shown here is derived from an EMBL/GenBank/DDBJ whole genome shotgun (WGS) entry which is preliminary data.</text>
</comment>
<dbReference type="GO" id="GO:0004516">
    <property type="term" value="F:nicotinate phosphoribosyltransferase activity"/>
    <property type="evidence" value="ECO:0007669"/>
    <property type="project" value="UniProtKB-EC"/>
</dbReference>
<dbReference type="PANTHER" id="PTHR43816">
    <property type="entry name" value="NICOTINAMIDE PHOSPHORIBOSYLTRANSFERASE"/>
    <property type="match status" value="1"/>
</dbReference>
<dbReference type="InterPro" id="IPR013785">
    <property type="entry name" value="Aldolase_TIM"/>
</dbReference>
<dbReference type="Pfam" id="PF04095">
    <property type="entry name" value="NAPRTase"/>
    <property type="match status" value="1"/>
</dbReference>
<evidence type="ECO:0000256" key="7">
    <source>
        <dbReference type="ARBA" id="ARBA00035036"/>
    </source>
</evidence>
<evidence type="ECO:0000256" key="5">
    <source>
        <dbReference type="ARBA" id="ARBA00035007"/>
    </source>
</evidence>
<dbReference type="InterPro" id="IPR036068">
    <property type="entry name" value="Nicotinate_pribotase-like_C"/>
</dbReference>
<comment type="catalytic activity">
    <reaction evidence="8">
        <text>beta-nicotinamide D-ribonucleotide + diphosphate = 5-phospho-alpha-D-ribose 1-diphosphate + nicotinamide + H(+)</text>
        <dbReference type="Rhea" id="RHEA:16149"/>
        <dbReference type="ChEBI" id="CHEBI:14649"/>
        <dbReference type="ChEBI" id="CHEBI:15378"/>
        <dbReference type="ChEBI" id="CHEBI:17154"/>
        <dbReference type="ChEBI" id="CHEBI:33019"/>
        <dbReference type="ChEBI" id="CHEBI:58017"/>
        <dbReference type="EC" id="2.4.2.12"/>
    </reaction>
    <physiologicalReaction direction="right-to-left" evidence="8">
        <dbReference type="Rhea" id="RHEA:16151"/>
    </physiologicalReaction>
</comment>
<keyword evidence="12" id="KW-1185">Reference proteome</keyword>
<sequence>MKLSAINAIDWYKVSHKEQYPQGTSLVFSNFTPRSDKNIPKSSCWDEKVVVFGLQGFIKWYLIDLWNETFFQRSKIEVVNEYKRRVEGALGKGAIEYDHIEALHDLGYLPIEIKALAEGVRSSIQIPIYTIHNTHPDFFWLTNYLESVMNAENWKSITAATIAFQYRQICEKYAQISCDDNTHITFQCHDFSFRGMSGLYDTAQSSAGHLLSFTGTDSVLAIDYLDLYYQGHKSKNIGCSIPASEHSTATTNIALGFELLKTTEDKTAIHLSDDEMRAIAEEHFFKAFITTIYPNGFCSYVADSFDYWRTISQTALKFKNEILARDGRVVFRPDSGDPLTLVCGDPNASTEVERKGSIEVLWDIFGGTINSKGYKVLDPHVGLIYGDSITLARAESILEGLEKKGFASSNIVFGVGSHSYQYVTRDSLGFAVKATAAIVNNKELMVYKSPKTDKVKKSAKGFLKVIETLSGYALVDEISFAEIEKDNALKTVFKNGELIVNYSLEEIRNRLLSSL</sequence>
<dbReference type="EMBL" id="JBHLXE010000024">
    <property type="protein sequence ID" value="MFC0178923.1"/>
    <property type="molecule type" value="Genomic_DNA"/>
</dbReference>
<evidence type="ECO:0000313" key="12">
    <source>
        <dbReference type="Proteomes" id="UP001589758"/>
    </source>
</evidence>
<comment type="pathway">
    <text evidence="5">Cofactor biosynthesis; NAD(+) biosynthesis; nicotinamide D-ribonucleotide from 5-phospho-alpha-D-ribose 1-diphosphate and nicotinamide: step 1/1.</text>
</comment>
<reference evidence="11 12" key="1">
    <citation type="submission" date="2024-09" db="EMBL/GenBank/DDBJ databases">
        <authorList>
            <person name="Sun Q."/>
            <person name="Mori K."/>
        </authorList>
    </citation>
    <scope>NUCLEOTIDE SEQUENCE [LARGE SCALE GENOMIC DNA]</scope>
    <source>
        <strain evidence="11 12">CCM 8545</strain>
    </source>
</reference>
<name>A0ABV6C7H8_9GAMM</name>
<comment type="similarity">
    <text evidence="1">Belongs to the NAPRTase family.</text>
</comment>
<evidence type="ECO:0000256" key="3">
    <source>
        <dbReference type="ARBA" id="ARBA00022676"/>
    </source>
</evidence>
<evidence type="ECO:0000259" key="9">
    <source>
        <dbReference type="Pfam" id="PF04095"/>
    </source>
</evidence>
<dbReference type="SUPFAM" id="SSF51690">
    <property type="entry name" value="Nicotinate/Quinolinate PRTase C-terminal domain-like"/>
    <property type="match status" value="1"/>
</dbReference>
<feature type="domain" description="Nicotinate/nicotinamide phosphoribosyltransferase" evidence="9">
    <location>
        <begin position="186"/>
        <end position="497"/>
    </location>
</feature>
<evidence type="ECO:0000256" key="1">
    <source>
        <dbReference type="ARBA" id="ARBA00010897"/>
    </source>
</evidence>
<evidence type="ECO:0000256" key="4">
    <source>
        <dbReference type="ARBA" id="ARBA00022679"/>
    </source>
</evidence>
<feature type="domain" description="Nicotinamide phosphoribosyltransferase N-terminal" evidence="10">
    <location>
        <begin position="8"/>
        <end position="63"/>
    </location>
</feature>
<gene>
    <name evidence="11" type="ORF">ACFFIT_02245</name>
</gene>
<dbReference type="Proteomes" id="UP001589758">
    <property type="component" value="Unassembled WGS sequence"/>
</dbReference>
<dbReference type="NCBIfam" id="NF006629">
    <property type="entry name" value="PRK09198.1"/>
    <property type="match status" value="1"/>
</dbReference>
<dbReference type="Gene3D" id="3.20.20.70">
    <property type="entry name" value="Aldolase class I"/>
    <property type="match status" value="1"/>
</dbReference>
<keyword evidence="4" id="KW-0808">Transferase</keyword>
<dbReference type="Pfam" id="PF18127">
    <property type="entry name" value="NAMPT_N"/>
    <property type="match status" value="1"/>
</dbReference>
<evidence type="ECO:0000259" key="10">
    <source>
        <dbReference type="Pfam" id="PF18127"/>
    </source>
</evidence>
<dbReference type="RefSeq" id="WP_385875990.1">
    <property type="nucleotide sequence ID" value="NZ_JBHLXE010000024.1"/>
</dbReference>
<dbReference type="InterPro" id="IPR041529">
    <property type="entry name" value="DUF5598"/>
</dbReference>
<dbReference type="PANTHER" id="PTHR43816:SF1">
    <property type="entry name" value="NICOTINAMIDE PHOSPHORIBOSYLTRANSFERASE"/>
    <property type="match status" value="1"/>
</dbReference>
<protein>
    <recommendedName>
        <fullName evidence="7">Nicotinamide phosphoribosyltransferase</fullName>
        <ecNumber evidence="6">2.4.2.12</ecNumber>
    </recommendedName>
</protein>
<dbReference type="InterPro" id="IPR041525">
    <property type="entry name" value="N/Namide_PRibTrfase"/>
</dbReference>
<evidence type="ECO:0000313" key="11">
    <source>
        <dbReference type="EMBL" id="MFC0178923.1"/>
    </source>
</evidence>
<evidence type="ECO:0000256" key="2">
    <source>
        <dbReference type="ARBA" id="ARBA00022642"/>
    </source>
</evidence>
<evidence type="ECO:0000256" key="8">
    <source>
        <dbReference type="ARBA" id="ARBA00047835"/>
    </source>
</evidence>
<keyword evidence="2" id="KW-0662">Pyridine nucleotide biosynthesis</keyword>
<accession>A0ABV6C7H8</accession>
<dbReference type="InterPro" id="IPR016471">
    <property type="entry name" value="Nicotinamide_PRibTrfase"/>
</dbReference>
<keyword evidence="11" id="KW-0436">Ligase</keyword>
<keyword evidence="3 11" id="KW-0328">Glycosyltransferase</keyword>
<evidence type="ECO:0000256" key="6">
    <source>
        <dbReference type="ARBA" id="ARBA00035024"/>
    </source>
</evidence>
<proteinExistence type="inferred from homology"/>
<organism evidence="11 12">
    <name type="scientific">Thorsellia kenyensis</name>
    <dbReference type="NCBI Taxonomy" id="1549888"/>
    <lineage>
        <taxon>Bacteria</taxon>
        <taxon>Pseudomonadati</taxon>
        <taxon>Pseudomonadota</taxon>
        <taxon>Gammaproteobacteria</taxon>
        <taxon>Enterobacterales</taxon>
        <taxon>Thorselliaceae</taxon>
        <taxon>Thorsellia</taxon>
    </lineage>
</organism>
<dbReference type="PIRSF" id="PIRSF005943">
    <property type="entry name" value="NMPRT"/>
    <property type="match status" value="1"/>
</dbReference>
<dbReference type="GO" id="GO:0016757">
    <property type="term" value="F:glycosyltransferase activity"/>
    <property type="evidence" value="ECO:0007669"/>
    <property type="project" value="UniProtKB-KW"/>
</dbReference>
<dbReference type="EC" id="2.4.2.12" evidence="6"/>